<evidence type="ECO:0000256" key="2">
    <source>
        <dbReference type="ARBA" id="ARBA00023015"/>
    </source>
</evidence>
<reference evidence="7" key="1">
    <citation type="submission" date="2017-06" db="EMBL/GenBank/DDBJ databases">
        <authorList>
            <person name="Varghese N."/>
            <person name="Submissions S."/>
        </authorList>
    </citation>
    <scope>NUCLEOTIDE SEQUENCE [LARGE SCALE GENOMIC DNA]</scope>
    <source>
        <strain evidence="7">DSM 137</strain>
    </source>
</reference>
<keyword evidence="7" id="KW-1185">Reference proteome</keyword>
<dbReference type="GO" id="GO:0003700">
    <property type="term" value="F:DNA-binding transcription factor activity"/>
    <property type="evidence" value="ECO:0007669"/>
    <property type="project" value="InterPro"/>
</dbReference>
<dbReference type="Gene3D" id="1.10.10.10">
    <property type="entry name" value="Winged helix-like DNA-binding domain superfamily/Winged helix DNA-binding domain"/>
    <property type="match status" value="1"/>
</dbReference>
<dbReference type="GO" id="GO:0006351">
    <property type="term" value="P:DNA-templated transcription"/>
    <property type="evidence" value="ECO:0007669"/>
    <property type="project" value="TreeGrafter"/>
</dbReference>
<dbReference type="EMBL" id="FYDG01000002">
    <property type="protein sequence ID" value="SNB65793.1"/>
    <property type="molecule type" value="Genomic_DNA"/>
</dbReference>
<dbReference type="Pfam" id="PF00126">
    <property type="entry name" value="HTH_1"/>
    <property type="match status" value="1"/>
</dbReference>
<evidence type="ECO:0000256" key="3">
    <source>
        <dbReference type="ARBA" id="ARBA00023125"/>
    </source>
</evidence>
<evidence type="ECO:0000256" key="4">
    <source>
        <dbReference type="ARBA" id="ARBA00023163"/>
    </source>
</evidence>
<dbReference type="AlphaFoldDB" id="A0A212R1A1"/>
<organism evidence="6 7">
    <name type="scientific">Rhodoblastus acidophilus</name>
    <name type="common">Rhodopseudomonas acidophila</name>
    <dbReference type="NCBI Taxonomy" id="1074"/>
    <lineage>
        <taxon>Bacteria</taxon>
        <taxon>Pseudomonadati</taxon>
        <taxon>Pseudomonadota</taxon>
        <taxon>Alphaproteobacteria</taxon>
        <taxon>Hyphomicrobiales</taxon>
        <taxon>Rhodoblastaceae</taxon>
        <taxon>Rhodoblastus</taxon>
    </lineage>
</organism>
<dbReference type="FunFam" id="1.10.10.10:FF:000001">
    <property type="entry name" value="LysR family transcriptional regulator"/>
    <property type="match status" value="1"/>
</dbReference>
<dbReference type="InterPro" id="IPR036388">
    <property type="entry name" value="WH-like_DNA-bd_sf"/>
</dbReference>
<keyword evidence="2" id="KW-0805">Transcription regulation</keyword>
<keyword evidence="4" id="KW-0804">Transcription</keyword>
<dbReference type="SUPFAM" id="SSF46785">
    <property type="entry name" value="Winged helix' DNA-binding domain"/>
    <property type="match status" value="1"/>
</dbReference>
<dbReference type="PANTHER" id="PTHR30537">
    <property type="entry name" value="HTH-TYPE TRANSCRIPTIONAL REGULATOR"/>
    <property type="match status" value="1"/>
</dbReference>
<dbReference type="PRINTS" id="PR00039">
    <property type="entry name" value="HTHLYSR"/>
</dbReference>
<sequence length="299" mass="33311">MTGGDPMDWDKLRIFHAAASAGSFTHAGEALHLSQSAVSRQVSALEYDLKTTLFHRHARGLLLTEQGEMLYRTVQEVLAKLEGARVRLSDAREKPHGELRVTANTGFGASWLAPRLAEFRELYPNITVTVILTDDELDLTMREADVALRLREPTQSELIRRKLFSLTYSAYASRAYVQRHGQPQSAADLDSHRILAFGVSGAPYLNNLNLLLYAGRDPKKPREPAISINNLFAVRQAVERGAGIAVLPDYVIDDASPLTRLDLHVDMPVLDCWLAYPAEMKNVARIQAFRDFLVANAAF</sequence>
<accession>A0A212R1A1</accession>
<comment type="similarity">
    <text evidence="1">Belongs to the LysR transcriptional regulatory family.</text>
</comment>
<dbReference type="Pfam" id="PF03466">
    <property type="entry name" value="LysR_substrate"/>
    <property type="match status" value="1"/>
</dbReference>
<proteinExistence type="inferred from homology"/>
<protein>
    <submittedName>
        <fullName evidence="6">Transcriptional regulator, LysR family</fullName>
    </submittedName>
</protein>
<dbReference type="SUPFAM" id="SSF53850">
    <property type="entry name" value="Periplasmic binding protein-like II"/>
    <property type="match status" value="1"/>
</dbReference>
<dbReference type="InterPro" id="IPR000847">
    <property type="entry name" value="LysR_HTH_N"/>
</dbReference>
<dbReference type="Proteomes" id="UP000198418">
    <property type="component" value="Unassembled WGS sequence"/>
</dbReference>
<dbReference type="InterPro" id="IPR036390">
    <property type="entry name" value="WH_DNA-bd_sf"/>
</dbReference>
<dbReference type="InterPro" id="IPR058163">
    <property type="entry name" value="LysR-type_TF_proteobact-type"/>
</dbReference>
<feature type="domain" description="HTH lysR-type" evidence="5">
    <location>
        <begin position="7"/>
        <end position="64"/>
    </location>
</feature>
<evidence type="ECO:0000313" key="6">
    <source>
        <dbReference type="EMBL" id="SNB65793.1"/>
    </source>
</evidence>
<dbReference type="PANTHER" id="PTHR30537:SF20">
    <property type="entry name" value="TRANSCRIPTIONAL REGULATORY PROTEIN"/>
    <property type="match status" value="1"/>
</dbReference>
<evidence type="ECO:0000256" key="1">
    <source>
        <dbReference type="ARBA" id="ARBA00009437"/>
    </source>
</evidence>
<dbReference type="CDD" id="cd08422">
    <property type="entry name" value="PBP2_CrgA_like"/>
    <property type="match status" value="1"/>
</dbReference>
<dbReference type="InterPro" id="IPR005119">
    <property type="entry name" value="LysR_subst-bd"/>
</dbReference>
<keyword evidence="3" id="KW-0238">DNA-binding</keyword>
<dbReference type="PROSITE" id="PS50931">
    <property type="entry name" value="HTH_LYSR"/>
    <property type="match status" value="1"/>
</dbReference>
<evidence type="ECO:0000259" key="5">
    <source>
        <dbReference type="PROSITE" id="PS50931"/>
    </source>
</evidence>
<dbReference type="GO" id="GO:0043565">
    <property type="term" value="F:sequence-specific DNA binding"/>
    <property type="evidence" value="ECO:0007669"/>
    <property type="project" value="TreeGrafter"/>
</dbReference>
<gene>
    <name evidence="6" type="ORF">SAMN06265338_102317</name>
</gene>
<evidence type="ECO:0000313" key="7">
    <source>
        <dbReference type="Proteomes" id="UP000198418"/>
    </source>
</evidence>
<dbReference type="Gene3D" id="3.40.190.290">
    <property type="match status" value="1"/>
</dbReference>
<name>A0A212R1A1_RHOAC</name>